<feature type="signal peptide" evidence="1">
    <location>
        <begin position="1"/>
        <end position="22"/>
    </location>
</feature>
<keyword evidence="3" id="KW-1185">Reference proteome</keyword>
<sequence>MSAGRTWFGVGGALALLLGAFFQSPQWLYRSDFASVDYDYVRNESQCPDISVGDVELPCLPLPPTALGDFERTGFLVLRQAIPLVVVKRLFQEVQCTLQPQQPSDLDQWALSARNVWMDSEAFSSFVLHERNPLGCLAAQLIHGASTVRYGNEAVNMIRPGQTGARTWHFDVQSNLRLEQSPRGLPLVRFFLPLGPQDLTANWTGGSLQLLPLEAVRRLRRSYKSCFVDRERKLTVGAECAVAAEAVAETPDLSLGDIVLYSPLIPHKTQAVKKGTRVGYLGSLYDPELLTRWVRKEPIPSQADPERYRLADSMLFDVFCLAGAACYDQSSRACHHNLNWQSAATQGISDGTTPCFPQIYPEHDDDEVAARVAKSLGYTLASTWQQSILQALAFIRSVLTNWSTRWNSHLGWSDTRGTDASEKEAQKKTEEQLATITNQLAAVARVAPALQFWLDPCLGFTTSTLRTNAGNSDSTATEGKLSDPMLPALRIIKDRWDSLKHFSLYALYLECEQKQLDFGSSDDEHLAYLVRASNAQIDQILQIDKDRIISHDSMVPGLCYDLLRENAELRKMTNSYQLHVLMLYQGKNISDASIGTCALHAPVMMLDRLERSSCEVGGSGMSTEVDDTGSELRQEQLMFGFNGFGGEDCVPCQVCMVMPSEVSHRV</sequence>
<evidence type="ECO:0000313" key="2">
    <source>
        <dbReference type="EMBL" id="CAE7291410.1"/>
    </source>
</evidence>
<dbReference type="SUPFAM" id="SSF51197">
    <property type="entry name" value="Clavaminate synthase-like"/>
    <property type="match status" value="1"/>
</dbReference>
<organism evidence="2 3">
    <name type="scientific">Symbiodinium natans</name>
    <dbReference type="NCBI Taxonomy" id="878477"/>
    <lineage>
        <taxon>Eukaryota</taxon>
        <taxon>Sar</taxon>
        <taxon>Alveolata</taxon>
        <taxon>Dinophyceae</taxon>
        <taxon>Suessiales</taxon>
        <taxon>Symbiodiniaceae</taxon>
        <taxon>Symbiodinium</taxon>
    </lineage>
</organism>
<gene>
    <name evidence="2" type="ORF">SNAT2548_LOCUS15372</name>
</gene>
<accession>A0A812NJT6</accession>
<proteinExistence type="predicted"/>
<keyword evidence="1" id="KW-0732">Signal</keyword>
<dbReference type="AlphaFoldDB" id="A0A812NJT6"/>
<dbReference type="EMBL" id="CAJNDS010001946">
    <property type="protein sequence ID" value="CAE7291410.1"/>
    <property type="molecule type" value="Genomic_DNA"/>
</dbReference>
<protein>
    <recommendedName>
        <fullName evidence="4">Bifunctional lysine-specific demethylase and histidyl-hydroxylase</fullName>
    </recommendedName>
</protein>
<evidence type="ECO:0008006" key="4">
    <source>
        <dbReference type="Google" id="ProtNLM"/>
    </source>
</evidence>
<comment type="caution">
    <text evidence="2">The sequence shown here is derived from an EMBL/GenBank/DDBJ whole genome shotgun (WGS) entry which is preliminary data.</text>
</comment>
<reference evidence="2" key="1">
    <citation type="submission" date="2021-02" db="EMBL/GenBank/DDBJ databases">
        <authorList>
            <person name="Dougan E. K."/>
            <person name="Rhodes N."/>
            <person name="Thang M."/>
            <person name="Chan C."/>
        </authorList>
    </citation>
    <scope>NUCLEOTIDE SEQUENCE</scope>
</reference>
<feature type="chain" id="PRO_5033014790" description="Bifunctional lysine-specific demethylase and histidyl-hydroxylase" evidence="1">
    <location>
        <begin position="23"/>
        <end position="666"/>
    </location>
</feature>
<dbReference type="Gene3D" id="2.60.120.620">
    <property type="entry name" value="q2cbj1_9rhob like domain"/>
    <property type="match status" value="1"/>
</dbReference>
<dbReference type="OrthoDB" id="458241at2759"/>
<name>A0A812NJT6_9DINO</name>
<dbReference type="Proteomes" id="UP000604046">
    <property type="component" value="Unassembled WGS sequence"/>
</dbReference>
<evidence type="ECO:0000313" key="3">
    <source>
        <dbReference type="Proteomes" id="UP000604046"/>
    </source>
</evidence>
<evidence type="ECO:0000256" key="1">
    <source>
        <dbReference type="SAM" id="SignalP"/>
    </source>
</evidence>